<gene>
    <name evidence="8" type="ORF">ASPVEDRAFT_57805</name>
</gene>
<reference evidence="9" key="1">
    <citation type="journal article" date="2017" name="Genome Biol.">
        <title>Comparative genomics reveals high biological diversity and specific adaptations in the industrially and medically important fungal genus Aspergillus.</title>
        <authorList>
            <person name="de Vries R.P."/>
            <person name="Riley R."/>
            <person name="Wiebenga A."/>
            <person name="Aguilar-Osorio G."/>
            <person name="Amillis S."/>
            <person name="Uchima C.A."/>
            <person name="Anderluh G."/>
            <person name="Asadollahi M."/>
            <person name="Askin M."/>
            <person name="Barry K."/>
            <person name="Battaglia E."/>
            <person name="Bayram O."/>
            <person name="Benocci T."/>
            <person name="Braus-Stromeyer S.A."/>
            <person name="Caldana C."/>
            <person name="Canovas D."/>
            <person name="Cerqueira G.C."/>
            <person name="Chen F."/>
            <person name="Chen W."/>
            <person name="Choi C."/>
            <person name="Clum A."/>
            <person name="Dos Santos R.A."/>
            <person name="Damasio A.R."/>
            <person name="Diallinas G."/>
            <person name="Emri T."/>
            <person name="Fekete E."/>
            <person name="Flipphi M."/>
            <person name="Freyberg S."/>
            <person name="Gallo A."/>
            <person name="Gournas C."/>
            <person name="Habgood R."/>
            <person name="Hainaut M."/>
            <person name="Harispe M.L."/>
            <person name="Henrissat B."/>
            <person name="Hilden K.S."/>
            <person name="Hope R."/>
            <person name="Hossain A."/>
            <person name="Karabika E."/>
            <person name="Karaffa L."/>
            <person name="Karanyi Z."/>
            <person name="Krasevec N."/>
            <person name="Kuo A."/>
            <person name="Kusch H."/>
            <person name="LaButti K."/>
            <person name="Lagendijk E.L."/>
            <person name="Lapidus A."/>
            <person name="Levasseur A."/>
            <person name="Lindquist E."/>
            <person name="Lipzen A."/>
            <person name="Logrieco A.F."/>
            <person name="MacCabe A."/>
            <person name="Maekelae M.R."/>
            <person name="Malavazi I."/>
            <person name="Melin P."/>
            <person name="Meyer V."/>
            <person name="Mielnichuk N."/>
            <person name="Miskei M."/>
            <person name="Molnar A.P."/>
            <person name="Mule G."/>
            <person name="Ngan C.Y."/>
            <person name="Orejas M."/>
            <person name="Orosz E."/>
            <person name="Ouedraogo J.P."/>
            <person name="Overkamp K.M."/>
            <person name="Park H.-S."/>
            <person name="Perrone G."/>
            <person name="Piumi F."/>
            <person name="Punt P.J."/>
            <person name="Ram A.F."/>
            <person name="Ramon A."/>
            <person name="Rauscher S."/>
            <person name="Record E."/>
            <person name="Riano-Pachon D.M."/>
            <person name="Robert V."/>
            <person name="Roehrig J."/>
            <person name="Ruller R."/>
            <person name="Salamov A."/>
            <person name="Salih N.S."/>
            <person name="Samson R.A."/>
            <person name="Sandor E."/>
            <person name="Sanguinetti M."/>
            <person name="Schuetze T."/>
            <person name="Sepcic K."/>
            <person name="Shelest E."/>
            <person name="Sherlock G."/>
            <person name="Sophianopoulou V."/>
            <person name="Squina F.M."/>
            <person name="Sun H."/>
            <person name="Susca A."/>
            <person name="Todd R.B."/>
            <person name="Tsang A."/>
            <person name="Unkles S.E."/>
            <person name="van de Wiele N."/>
            <person name="van Rossen-Uffink D."/>
            <person name="Oliveira J.V."/>
            <person name="Vesth T.C."/>
            <person name="Visser J."/>
            <person name="Yu J.-H."/>
            <person name="Zhou M."/>
            <person name="Andersen M.R."/>
            <person name="Archer D.B."/>
            <person name="Baker S.E."/>
            <person name="Benoit I."/>
            <person name="Brakhage A.A."/>
            <person name="Braus G.H."/>
            <person name="Fischer R."/>
            <person name="Frisvad J.C."/>
            <person name="Goldman G.H."/>
            <person name="Houbraken J."/>
            <person name="Oakley B."/>
            <person name="Pocsi I."/>
            <person name="Scazzocchio C."/>
            <person name="Seiboth B."/>
            <person name="vanKuyk P.A."/>
            <person name="Wortman J."/>
            <person name="Dyer P.S."/>
            <person name="Grigoriev I.V."/>
        </authorList>
    </citation>
    <scope>NUCLEOTIDE SEQUENCE [LARGE SCALE GENOMIC DNA]</scope>
    <source>
        <strain evidence="9">CBS 583.65</strain>
    </source>
</reference>
<dbReference type="VEuPathDB" id="FungiDB:ASPVEDRAFT_57805"/>
<organism evidence="8 9">
    <name type="scientific">Aspergillus versicolor CBS 583.65</name>
    <dbReference type="NCBI Taxonomy" id="1036611"/>
    <lineage>
        <taxon>Eukaryota</taxon>
        <taxon>Fungi</taxon>
        <taxon>Dikarya</taxon>
        <taxon>Ascomycota</taxon>
        <taxon>Pezizomycotina</taxon>
        <taxon>Eurotiomycetes</taxon>
        <taxon>Eurotiomycetidae</taxon>
        <taxon>Eurotiales</taxon>
        <taxon>Aspergillaceae</taxon>
        <taxon>Aspergillus</taxon>
        <taxon>Aspergillus subgen. Nidulantes</taxon>
    </lineage>
</organism>
<evidence type="ECO:0000259" key="7">
    <source>
        <dbReference type="SMART" id="SM01168"/>
    </source>
</evidence>
<evidence type="ECO:0000256" key="6">
    <source>
        <dbReference type="ARBA" id="ARBA00023242"/>
    </source>
</evidence>
<dbReference type="Pfam" id="PF08925">
    <property type="entry name" value="DUF1907"/>
    <property type="match status" value="1"/>
</dbReference>
<evidence type="ECO:0000256" key="5">
    <source>
        <dbReference type="ARBA" id="ARBA00022833"/>
    </source>
</evidence>
<dbReference type="SUPFAM" id="SSF117856">
    <property type="entry name" value="AF0104/ALDC/Ptd012-like"/>
    <property type="match status" value="1"/>
</dbReference>
<dbReference type="GO" id="GO:0008270">
    <property type="term" value="F:zinc ion binding"/>
    <property type="evidence" value="ECO:0007669"/>
    <property type="project" value="TreeGrafter"/>
</dbReference>
<evidence type="ECO:0000256" key="2">
    <source>
        <dbReference type="ARBA" id="ARBA00011245"/>
    </source>
</evidence>
<dbReference type="AlphaFoldDB" id="A0A1L9Q4X5"/>
<evidence type="ECO:0000313" key="9">
    <source>
        <dbReference type="Proteomes" id="UP000184073"/>
    </source>
</evidence>
<name>A0A1L9Q4X5_ASPVE</name>
<dbReference type="PANTHER" id="PTHR13204">
    <property type="entry name" value="PTD012 PROTEIN"/>
    <property type="match status" value="1"/>
</dbReference>
<keyword evidence="5" id="KW-0862">Zinc</keyword>
<evidence type="ECO:0000256" key="3">
    <source>
        <dbReference type="ARBA" id="ARBA00022723"/>
    </source>
</evidence>
<comment type="subunit">
    <text evidence="2">Monomer.</text>
</comment>
<dbReference type="EMBL" id="KV878141">
    <property type="protein sequence ID" value="OJJ08817.1"/>
    <property type="molecule type" value="Genomic_DNA"/>
</dbReference>
<accession>A0A1L9Q4X5</accession>
<protein>
    <recommendedName>
        <fullName evidence="7">DUF1907 domain-containing protein</fullName>
    </recommendedName>
</protein>
<dbReference type="InterPro" id="IPR015021">
    <property type="entry name" value="C11orf54_DUF1907"/>
</dbReference>
<proteinExistence type="predicted"/>
<dbReference type="Proteomes" id="UP000184073">
    <property type="component" value="Unassembled WGS sequence"/>
</dbReference>
<comment type="subcellular location">
    <subcellularLocation>
        <location evidence="1">Nucleus</location>
    </subcellularLocation>
</comment>
<keyword evidence="6" id="KW-0539">Nucleus</keyword>
<dbReference type="PANTHER" id="PTHR13204:SF1">
    <property type="entry name" value="ESTER HYDROLASE C11ORF54"/>
    <property type="match status" value="1"/>
</dbReference>
<dbReference type="SMART" id="SM01168">
    <property type="entry name" value="DUF1907"/>
    <property type="match status" value="1"/>
</dbReference>
<evidence type="ECO:0000313" key="8">
    <source>
        <dbReference type="EMBL" id="OJJ08817.1"/>
    </source>
</evidence>
<dbReference type="GeneID" id="63730894"/>
<dbReference type="OrthoDB" id="5119241at2759"/>
<evidence type="ECO:0000256" key="1">
    <source>
        <dbReference type="ARBA" id="ARBA00004123"/>
    </source>
</evidence>
<dbReference type="GO" id="GO:0016788">
    <property type="term" value="F:hydrolase activity, acting on ester bonds"/>
    <property type="evidence" value="ECO:0007669"/>
    <property type="project" value="TreeGrafter"/>
</dbReference>
<sequence length="323" mass="35649">MQTTKYPLSPPSLEELADNLQAPLAANYEHSSVSIVQCPDLRQAPFHLASEGLSGNEKIADIGGQGHLFPRPLLDRIYTMDKIAEAMDMSPSKGSLIGAGAGPFHRVGRNCELSPNISWKQGYENVDNKTCFAQISPNTGDVSIKKSPSLECALMANLYGSESEPGPVIKITARKRRGQERSFTECIRKALVAAFGDLKTISLGGAFLIKTGKARYHVMPDFPPDNELPFKDSRQLNDWLTYHDFDGPIVCMTVLHSSDPGKAMGLRMEHTHGYSPQGGDCGGHYHYDVDGDENIEYEGYFNTAKAIYRIDMPSVRLERDLHD</sequence>
<dbReference type="CDD" id="cd17298">
    <property type="entry name" value="DUF1907"/>
    <property type="match status" value="1"/>
</dbReference>
<keyword evidence="9" id="KW-1185">Reference proteome</keyword>
<evidence type="ECO:0000256" key="4">
    <source>
        <dbReference type="ARBA" id="ARBA00022801"/>
    </source>
</evidence>
<keyword evidence="3" id="KW-0479">Metal-binding</keyword>
<dbReference type="RefSeq" id="XP_040674579.1">
    <property type="nucleotide sequence ID" value="XM_040815383.1"/>
</dbReference>
<dbReference type="GO" id="GO:0005634">
    <property type="term" value="C:nucleus"/>
    <property type="evidence" value="ECO:0007669"/>
    <property type="project" value="UniProtKB-SubCell"/>
</dbReference>
<feature type="domain" description="DUF1907" evidence="7">
    <location>
        <begin position="19"/>
        <end position="310"/>
    </location>
</feature>
<keyword evidence="4" id="KW-0378">Hydrolase</keyword>